<dbReference type="InterPro" id="IPR001506">
    <property type="entry name" value="Peptidase_M12A"/>
</dbReference>
<comment type="caution">
    <text evidence="10">Lacks conserved residue(s) required for the propagation of feature annotation.</text>
</comment>
<dbReference type="InterPro" id="IPR034035">
    <property type="entry name" value="Astacin-like_dom"/>
</dbReference>
<dbReference type="FunFam" id="3.40.390.10:FF:000015">
    <property type="entry name" value="Meprin A subunit"/>
    <property type="match status" value="1"/>
</dbReference>
<keyword evidence="7" id="KW-0865">Zymogen</keyword>
<dbReference type="SUPFAM" id="SSF55486">
    <property type="entry name" value="Metalloproteases ('zincins'), catalytic domain"/>
    <property type="match status" value="1"/>
</dbReference>
<evidence type="ECO:0000256" key="2">
    <source>
        <dbReference type="ARBA" id="ARBA00022723"/>
    </source>
</evidence>
<sequence length="232" mass="27087">EILTNWTEDNQQNIWELSGYFEGDMIVTVDQRNGLIDTNYRWPNKEIPYEIDSVFDEDQKQWIIYSLTEYYNKTCVKPRLRNKDDVDYVYITGQSTGCHSYVGRRGGRQKLNLHPNRPGIGCMKLGSIVHEFLHALGFFHQQGASNRDDYIDIVWENIQEDKKSNFNKYSSNLISSFGEQYDYDSVMHYSAYAFSKNGNKTILTKDPNAKIGQRLGLSETDTIKLHKMYECE</sequence>
<keyword evidence="5 10" id="KW-0862">Zinc</keyword>
<dbReference type="GO" id="GO:0004222">
    <property type="term" value="F:metalloendopeptidase activity"/>
    <property type="evidence" value="ECO:0007669"/>
    <property type="project" value="UniProtKB-UniRule"/>
</dbReference>
<reference evidence="13" key="1">
    <citation type="submission" date="2019-08" db="EMBL/GenBank/DDBJ databases">
        <title>The genome of the North American firefly Photinus pyralis.</title>
        <authorList>
            <consortium name="Photinus pyralis genome working group"/>
            <person name="Fallon T.R."/>
            <person name="Sander Lower S.E."/>
            <person name="Weng J.-K."/>
        </authorList>
    </citation>
    <scope>NUCLEOTIDE SEQUENCE</scope>
    <source>
        <strain evidence="13">TRF0915ILg1</strain>
        <tissue evidence="13">Whole body</tissue>
    </source>
</reference>
<dbReference type="AlphaFoldDB" id="A0A8K0CCA1"/>
<dbReference type="CDD" id="cd04280">
    <property type="entry name" value="ZnMc_astacin_like"/>
    <property type="match status" value="1"/>
</dbReference>
<feature type="binding site" evidence="10">
    <location>
        <position position="140"/>
    </location>
    <ligand>
        <name>Zn(2+)</name>
        <dbReference type="ChEBI" id="CHEBI:29105"/>
        <note>catalytic</note>
    </ligand>
</feature>
<name>A0A8K0CCA1_IGNLU</name>
<dbReference type="PANTHER" id="PTHR10127:SF814">
    <property type="entry name" value="MEPRIN A SUBUNIT BETA"/>
    <property type="match status" value="1"/>
</dbReference>
<feature type="domain" description="Peptidase M12A" evidence="12">
    <location>
        <begin position="33"/>
        <end position="232"/>
    </location>
</feature>
<dbReference type="EMBL" id="VTPC01090128">
    <property type="protein sequence ID" value="KAF2884810.1"/>
    <property type="molecule type" value="Genomic_DNA"/>
</dbReference>
<keyword evidence="1 10" id="KW-0645">Protease</keyword>
<dbReference type="PROSITE" id="PS51864">
    <property type="entry name" value="ASTACIN"/>
    <property type="match status" value="1"/>
</dbReference>
<evidence type="ECO:0000259" key="12">
    <source>
        <dbReference type="PROSITE" id="PS51864"/>
    </source>
</evidence>
<feature type="non-terminal residue" evidence="13">
    <location>
        <position position="1"/>
    </location>
</feature>
<evidence type="ECO:0000256" key="9">
    <source>
        <dbReference type="ARBA" id="ARBA00023180"/>
    </source>
</evidence>
<dbReference type="Proteomes" id="UP000801492">
    <property type="component" value="Unassembled WGS sequence"/>
</dbReference>
<evidence type="ECO:0000256" key="7">
    <source>
        <dbReference type="ARBA" id="ARBA00023145"/>
    </source>
</evidence>
<comment type="cofactor">
    <cofactor evidence="10 11">
        <name>Zn(2+)</name>
        <dbReference type="ChEBI" id="CHEBI:29105"/>
    </cofactor>
    <text evidence="10 11">Binds 1 zinc ion per subunit.</text>
</comment>
<keyword evidence="8" id="KW-1015">Disulfide bond</keyword>
<evidence type="ECO:0000256" key="11">
    <source>
        <dbReference type="RuleBase" id="RU361183"/>
    </source>
</evidence>
<keyword evidence="6 10" id="KW-0482">Metalloprotease</keyword>
<evidence type="ECO:0000256" key="1">
    <source>
        <dbReference type="ARBA" id="ARBA00022670"/>
    </source>
</evidence>
<dbReference type="InterPro" id="IPR024079">
    <property type="entry name" value="MetalloPept_cat_dom_sf"/>
</dbReference>
<evidence type="ECO:0000256" key="5">
    <source>
        <dbReference type="ARBA" id="ARBA00022833"/>
    </source>
</evidence>
<proteinExistence type="predicted"/>
<dbReference type="GO" id="GO:0008270">
    <property type="term" value="F:zinc ion binding"/>
    <property type="evidence" value="ECO:0007669"/>
    <property type="project" value="UniProtKB-UniRule"/>
</dbReference>
<evidence type="ECO:0000256" key="10">
    <source>
        <dbReference type="PROSITE-ProRule" id="PRU01211"/>
    </source>
</evidence>
<evidence type="ECO:0000256" key="8">
    <source>
        <dbReference type="ARBA" id="ARBA00023157"/>
    </source>
</evidence>
<feature type="binding site" evidence="10">
    <location>
        <position position="130"/>
    </location>
    <ligand>
        <name>Zn(2+)</name>
        <dbReference type="ChEBI" id="CHEBI:29105"/>
        <note>catalytic</note>
    </ligand>
</feature>
<feature type="active site" evidence="10">
    <location>
        <position position="131"/>
    </location>
</feature>
<protein>
    <recommendedName>
        <fullName evidence="11">Metalloendopeptidase</fullName>
        <ecNumber evidence="11">3.4.24.-</ecNumber>
    </recommendedName>
</protein>
<dbReference type="EC" id="3.4.24.-" evidence="11"/>
<keyword evidence="2 10" id="KW-0479">Metal-binding</keyword>
<keyword evidence="14" id="KW-1185">Reference proteome</keyword>
<evidence type="ECO:0000313" key="14">
    <source>
        <dbReference type="Proteomes" id="UP000801492"/>
    </source>
</evidence>
<dbReference type="PRINTS" id="PR00480">
    <property type="entry name" value="ASTACIN"/>
</dbReference>
<dbReference type="Gene3D" id="3.40.390.10">
    <property type="entry name" value="Collagenase (Catalytic Domain)"/>
    <property type="match status" value="1"/>
</dbReference>
<comment type="caution">
    <text evidence="13">The sequence shown here is derived from an EMBL/GenBank/DDBJ whole genome shotgun (WGS) entry which is preliminary data.</text>
</comment>
<dbReference type="GO" id="GO:0006508">
    <property type="term" value="P:proteolysis"/>
    <property type="evidence" value="ECO:0007669"/>
    <property type="project" value="UniProtKB-KW"/>
</dbReference>
<dbReference type="SMART" id="SM00235">
    <property type="entry name" value="ZnMc"/>
    <property type="match status" value="1"/>
</dbReference>
<dbReference type="InterPro" id="IPR006026">
    <property type="entry name" value="Peptidase_Metallo"/>
</dbReference>
<evidence type="ECO:0000256" key="6">
    <source>
        <dbReference type="ARBA" id="ARBA00023049"/>
    </source>
</evidence>
<evidence type="ECO:0000256" key="4">
    <source>
        <dbReference type="ARBA" id="ARBA00022801"/>
    </source>
</evidence>
<keyword evidence="9" id="KW-0325">Glycoprotein</keyword>
<organism evidence="13 14">
    <name type="scientific">Ignelater luminosus</name>
    <name type="common">Cucubano</name>
    <name type="synonym">Pyrophorus luminosus</name>
    <dbReference type="NCBI Taxonomy" id="2038154"/>
    <lineage>
        <taxon>Eukaryota</taxon>
        <taxon>Metazoa</taxon>
        <taxon>Ecdysozoa</taxon>
        <taxon>Arthropoda</taxon>
        <taxon>Hexapoda</taxon>
        <taxon>Insecta</taxon>
        <taxon>Pterygota</taxon>
        <taxon>Neoptera</taxon>
        <taxon>Endopterygota</taxon>
        <taxon>Coleoptera</taxon>
        <taxon>Polyphaga</taxon>
        <taxon>Elateriformia</taxon>
        <taxon>Elateroidea</taxon>
        <taxon>Elateridae</taxon>
        <taxon>Agrypninae</taxon>
        <taxon>Pyrophorini</taxon>
        <taxon>Ignelater</taxon>
    </lineage>
</organism>
<keyword evidence="3" id="KW-0732">Signal</keyword>
<keyword evidence="4 10" id="KW-0378">Hydrolase</keyword>
<gene>
    <name evidence="13" type="ORF">ILUMI_21343</name>
</gene>
<feature type="binding site" evidence="10">
    <location>
        <position position="134"/>
    </location>
    <ligand>
        <name>Zn(2+)</name>
        <dbReference type="ChEBI" id="CHEBI:29105"/>
        <note>catalytic</note>
    </ligand>
</feature>
<dbReference type="OrthoDB" id="291007at2759"/>
<dbReference type="PANTHER" id="PTHR10127">
    <property type="entry name" value="DISCOIDIN, CUB, EGF, LAMININ , AND ZINC METALLOPROTEASE DOMAIN CONTAINING"/>
    <property type="match status" value="1"/>
</dbReference>
<accession>A0A8K0CCA1</accession>
<evidence type="ECO:0000313" key="13">
    <source>
        <dbReference type="EMBL" id="KAF2884810.1"/>
    </source>
</evidence>
<evidence type="ECO:0000256" key="3">
    <source>
        <dbReference type="ARBA" id="ARBA00022729"/>
    </source>
</evidence>
<dbReference type="Pfam" id="PF01400">
    <property type="entry name" value="Astacin"/>
    <property type="match status" value="1"/>
</dbReference>